<comment type="caution">
    <text evidence="2">The sequence shown here is derived from an EMBL/GenBank/DDBJ whole genome shotgun (WGS) entry which is preliminary data.</text>
</comment>
<name>A0ABN1HSU2_9SPHN</name>
<dbReference type="EMBL" id="BAAAES010000007">
    <property type="protein sequence ID" value="GAA0665785.1"/>
    <property type="molecule type" value="Genomic_DNA"/>
</dbReference>
<dbReference type="Proteomes" id="UP001500238">
    <property type="component" value="Unassembled WGS sequence"/>
</dbReference>
<evidence type="ECO:0008006" key="4">
    <source>
        <dbReference type="Google" id="ProtNLM"/>
    </source>
</evidence>
<reference evidence="2 3" key="1">
    <citation type="journal article" date="2019" name="Int. J. Syst. Evol. Microbiol.">
        <title>The Global Catalogue of Microorganisms (GCM) 10K type strain sequencing project: providing services to taxonomists for standard genome sequencing and annotation.</title>
        <authorList>
            <consortium name="The Broad Institute Genomics Platform"/>
            <consortium name="The Broad Institute Genome Sequencing Center for Infectious Disease"/>
            <person name="Wu L."/>
            <person name="Ma J."/>
        </authorList>
    </citation>
    <scope>NUCLEOTIDE SEQUENCE [LARGE SCALE GENOMIC DNA]</scope>
    <source>
        <strain evidence="2 3">JCM 14603</strain>
    </source>
</reference>
<dbReference type="RefSeq" id="WP_163959049.1">
    <property type="nucleotide sequence ID" value="NZ_BAAAES010000007.1"/>
</dbReference>
<evidence type="ECO:0000256" key="1">
    <source>
        <dbReference type="SAM" id="SignalP"/>
    </source>
</evidence>
<proteinExistence type="predicted"/>
<evidence type="ECO:0000313" key="3">
    <source>
        <dbReference type="Proteomes" id="UP001500238"/>
    </source>
</evidence>
<keyword evidence="1" id="KW-0732">Signal</keyword>
<gene>
    <name evidence="2" type="ORF">GCM10009102_14470</name>
</gene>
<accession>A0ABN1HSU2</accession>
<keyword evidence="3" id="KW-1185">Reference proteome</keyword>
<evidence type="ECO:0000313" key="2">
    <source>
        <dbReference type="EMBL" id="GAA0665785.1"/>
    </source>
</evidence>
<feature type="signal peptide" evidence="1">
    <location>
        <begin position="1"/>
        <end position="24"/>
    </location>
</feature>
<feature type="chain" id="PRO_5046730253" description="Secreted protein" evidence="1">
    <location>
        <begin position="25"/>
        <end position="141"/>
    </location>
</feature>
<organism evidence="2 3">
    <name type="scientific">Sphingomonas insulae</name>
    <dbReference type="NCBI Taxonomy" id="424800"/>
    <lineage>
        <taxon>Bacteria</taxon>
        <taxon>Pseudomonadati</taxon>
        <taxon>Pseudomonadota</taxon>
        <taxon>Alphaproteobacteria</taxon>
        <taxon>Sphingomonadales</taxon>
        <taxon>Sphingomonadaceae</taxon>
        <taxon>Sphingomonas</taxon>
    </lineage>
</organism>
<protein>
    <recommendedName>
        <fullName evidence="4">Secreted protein</fullName>
    </recommendedName>
</protein>
<sequence length="141" mass="14493">MIRPLLFAALVALPALAGAQTAPAAADGAASGTPPQRVRSVTLGVGQKCPQSSDTEIVICSTLDQPYRIPKQFRDSGPIPAQNQAWGNRAATVDQVSRVAGGLPDTCSPVGSGGQSGCALATNKQWAAERRAQRDAESTVP</sequence>